<comment type="similarity">
    <text evidence="3">Belongs to the FPP/GGPP synthase family.</text>
</comment>
<proteinExistence type="inferred from homology"/>
<gene>
    <name evidence="4" type="ORF">JFL75_02135</name>
</gene>
<dbReference type="Pfam" id="PF00348">
    <property type="entry name" value="polyprenyl_synt"/>
    <property type="match status" value="1"/>
</dbReference>
<name>A0A7T8B9L4_9SPIR</name>
<dbReference type="SFLD" id="SFLDS00005">
    <property type="entry name" value="Isoprenoid_Synthase_Type_I"/>
    <property type="match status" value="1"/>
</dbReference>
<evidence type="ECO:0000313" key="4">
    <source>
        <dbReference type="EMBL" id="QQO09739.1"/>
    </source>
</evidence>
<keyword evidence="1" id="KW-0479">Metal-binding</keyword>
<dbReference type="Gene3D" id="1.10.600.10">
    <property type="entry name" value="Farnesyl Diphosphate Synthase"/>
    <property type="match status" value="1"/>
</dbReference>
<keyword evidence="2" id="KW-0460">Magnesium</keyword>
<dbReference type="RefSeq" id="WP_215627042.1">
    <property type="nucleotide sequence ID" value="NZ_CP067089.2"/>
</dbReference>
<dbReference type="InterPro" id="IPR033749">
    <property type="entry name" value="Polyprenyl_synt_CS"/>
</dbReference>
<dbReference type="CDD" id="cd00685">
    <property type="entry name" value="Trans_IPPS_HT"/>
    <property type="match status" value="1"/>
</dbReference>
<accession>A0A7T8B9L4</accession>
<dbReference type="KEGG" id="bhc:JFL75_02135"/>
<dbReference type="SUPFAM" id="SSF48576">
    <property type="entry name" value="Terpenoid synthases"/>
    <property type="match status" value="1"/>
</dbReference>
<keyword evidence="5" id="KW-1185">Reference proteome</keyword>
<dbReference type="PROSITE" id="PS00723">
    <property type="entry name" value="POLYPRENYL_SYNTHASE_1"/>
    <property type="match status" value="1"/>
</dbReference>
<protein>
    <submittedName>
        <fullName evidence="4">Polyprenyl synthetase family protein</fullName>
    </submittedName>
</protein>
<reference evidence="4" key="1">
    <citation type="submission" date="2021-01" db="EMBL/GenBank/DDBJ databases">
        <title>Description of Breznakiella homolactica.</title>
        <authorList>
            <person name="Song Y."/>
            <person name="Brune A."/>
        </authorList>
    </citation>
    <scope>NUCLEOTIDE SEQUENCE</scope>
    <source>
        <strain evidence="4">RmG30</strain>
    </source>
</reference>
<keyword evidence="3" id="KW-0808">Transferase</keyword>
<dbReference type="GO" id="GO:0008299">
    <property type="term" value="P:isoprenoid biosynthetic process"/>
    <property type="evidence" value="ECO:0007669"/>
    <property type="project" value="InterPro"/>
</dbReference>
<dbReference type="InterPro" id="IPR000092">
    <property type="entry name" value="Polyprenyl_synt"/>
</dbReference>
<dbReference type="PANTHER" id="PTHR12001:SF44">
    <property type="entry name" value="GERANYLGERANYL PYROPHOSPHATE SYNTHASE"/>
    <property type="match status" value="1"/>
</dbReference>
<evidence type="ECO:0000313" key="5">
    <source>
        <dbReference type="Proteomes" id="UP000595917"/>
    </source>
</evidence>
<evidence type="ECO:0000256" key="1">
    <source>
        <dbReference type="ARBA" id="ARBA00022723"/>
    </source>
</evidence>
<dbReference type="PANTHER" id="PTHR12001">
    <property type="entry name" value="GERANYLGERANYL PYROPHOSPHATE SYNTHASE"/>
    <property type="match status" value="1"/>
</dbReference>
<dbReference type="AlphaFoldDB" id="A0A7T8B9L4"/>
<evidence type="ECO:0000256" key="2">
    <source>
        <dbReference type="ARBA" id="ARBA00022842"/>
    </source>
</evidence>
<dbReference type="GO" id="GO:0046872">
    <property type="term" value="F:metal ion binding"/>
    <property type="evidence" value="ECO:0007669"/>
    <property type="project" value="UniProtKB-KW"/>
</dbReference>
<dbReference type="PROSITE" id="PS00444">
    <property type="entry name" value="POLYPRENYL_SYNTHASE_2"/>
    <property type="match status" value="1"/>
</dbReference>
<dbReference type="GO" id="GO:0004659">
    <property type="term" value="F:prenyltransferase activity"/>
    <property type="evidence" value="ECO:0007669"/>
    <property type="project" value="InterPro"/>
</dbReference>
<dbReference type="Proteomes" id="UP000595917">
    <property type="component" value="Chromosome"/>
</dbReference>
<dbReference type="EMBL" id="CP067089">
    <property type="protein sequence ID" value="QQO09739.1"/>
    <property type="molecule type" value="Genomic_DNA"/>
</dbReference>
<sequence>MNQQYSLRLEKIEEALGAALPEIPGASWMARSFTGFTGKVPLDLVKTLTIPGRDLLDRGGKRWRPLLMTLVCEALGGGDSAIPLTPLVEFPHNASLIHDDIEDNSDERRGKPAVHLLYGMDTAINAGSFLYFLPLSCVDRWEASPERKNMVYAVWAEYLRRLHLGQGMDIAWHRDFSSLPKIEEYMEMCRLKTGVLARMAAVLGVYIAGNSSGTRNSADERDLGENLGRGAESLGVGFQILDDVKNLTTGNPGKKRGDDIVEGKKSLPILLYLHQQKDRVDFVSRCFSAAREKGARADEVEELISALEGAGVIEEARQHGLGLIDAGEKVFGDDLAKAIPEENEARKLLSGFVGLLL</sequence>
<evidence type="ECO:0000256" key="3">
    <source>
        <dbReference type="RuleBase" id="RU004466"/>
    </source>
</evidence>
<organism evidence="4 5">
    <name type="scientific">Breznakiella homolactica</name>
    <dbReference type="NCBI Taxonomy" id="2798577"/>
    <lineage>
        <taxon>Bacteria</taxon>
        <taxon>Pseudomonadati</taxon>
        <taxon>Spirochaetota</taxon>
        <taxon>Spirochaetia</taxon>
        <taxon>Spirochaetales</taxon>
        <taxon>Breznakiellaceae</taxon>
        <taxon>Breznakiella</taxon>
    </lineage>
</organism>
<dbReference type="InterPro" id="IPR008949">
    <property type="entry name" value="Isoprenoid_synthase_dom_sf"/>
</dbReference>